<dbReference type="SUPFAM" id="SSF51197">
    <property type="entry name" value="Clavaminate synthase-like"/>
    <property type="match status" value="1"/>
</dbReference>
<dbReference type="Gene3D" id="2.60.120.620">
    <property type="entry name" value="q2cbj1_9rhob like domain"/>
    <property type="match status" value="1"/>
</dbReference>
<dbReference type="PANTHER" id="PTHR40470">
    <property type="entry name" value="PHYTANOYL-COA DIOXYGENASE FAMILY PROTEIN (AFU_ORTHOLOGUE AFUA_2G15850)"/>
    <property type="match status" value="1"/>
</dbReference>
<dbReference type="PANTHER" id="PTHR40470:SF1">
    <property type="entry name" value="PHYTANOYL-COA DIOXYGENASE FAMILY PROTEIN (AFU_ORTHOLOGUE AFUA_2G15850)"/>
    <property type="match status" value="1"/>
</dbReference>
<dbReference type="Pfam" id="PF05721">
    <property type="entry name" value="PhyH"/>
    <property type="match status" value="1"/>
</dbReference>
<accession>A0A382H4S4</accession>
<protein>
    <submittedName>
        <fullName evidence="1">Uncharacterized protein</fullName>
    </submittedName>
</protein>
<name>A0A382H4S4_9ZZZZ</name>
<organism evidence="1">
    <name type="scientific">marine metagenome</name>
    <dbReference type="NCBI Taxonomy" id="408172"/>
    <lineage>
        <taxon>unclassified sequences</taxon>
        <taxon>metagenomes</taxon>
        <taxon>ecological metagenomes</taxon>
    </lineage>
</organism>
<reference evidence="1" key="1">
    <citation type="submission" date="2018-05" db="EMBL/GenBank/DDBJ databases">
        <authorList>
            <person name="Lanie J.A."/>
            <person name="Ng W.-L."/>
            <person name="Kazmierczak K.M."/>
            <person name="Andrzejewski T.M."/>
            <person name="Davidsen T.M."/>
            <person name="Wayne K.J."/>
            <person name="Tettelin H."/>
            <person name="Glass J.I."/>
            <person name="Rusch D."/>
            <person name="Podicherti R."/>
            <person name="Tsui H.-C.T."/>
            <person name="Winkler M.E."/>
        </authorList>
    </citation>
    <scope>NUCLEOTIDE SEQUENCE</scope>
</reference>
<sequence length="398" mass="44829">MDVNRQQFLEDGYVILRQVIPPDQLDSLRHSYEIMVDRQRAIWAQEDPPDGVWGRAAQPRLNLTSLADQIDESTASTIEIWLHENTQGASSQLLGVEDAAVTEMMLMCSPVSDHGPARWHRDFAPAHSSPVMGYAEDILDNGPRYVQWNLSLYDDDVLWVVPGSHVRCLTSDENAQLERDAQAPLSSGVQTHLKAGDGVAYILPILHWASNYSTRMRRTIHGGFSMFTHYPNLSYLKQLSPQARETFGRWVKRSDDSMTRTEIALRAALEADGSAYQQALQDLHPESGSMAMRQSTILLSKSAKRIQDLKRPASGVSEEELSYATGIHPMTMQWGQPMADRFSVAEAGRLWERFRWVDDRLRGDQDATCPGFQGGPTSYFFNDVPAELTVDNFIAQWS</sequence>
<dbReference type="EMBL" id="UINC01059172">
    <property type="protein sequence ID" value="SVB82284.1"/>
    <property type="molecule type" value="Genomic_DNA"/>
</dbReference>
<proteinExistence type="predicted"/>
<dbReference type="InterPro" id="IPR008775">
    <property type="entry name" value="Phytyl_CoA_dOase-like"/>
</dbReference>
<dbReference type="AlphaFoldDB" id="A0A382H4S4"/>
<gene>
    <name evidence="1" type="ORF">METZ01_LOCUS235138</name>
</gene>
<evidence type="ECO:0000313" key="1">
    <source>
        <dbReference type="EMBL" id="SVB82284.1"/>
    </source>
</evidence>